<organism evidence="1 2">
    <name type="scientific">Dactylonectria estremocensis</name>
    <dbReference type="NCBI Taxonomy" id="1079267"/>
    <lineage>
        <taxon>Eukaryota</taxon>
        <taxon>Fungi</taxon>
        <taxon>Dikarya</taxon>
        <taxon>Ascomycota</taxon>
        <taxon>Pezizomycotina</taxon>
        <taxon>Sordariomycetes</taxon>
        <taxon>Hypocreomycetidae</taxon>
        <taxon>Hypocreales</taxon>
        <taxon>Nectriaceae</taxon>
        <taxon>Dactylonectria</taxon>
    </lineage>
</organism>
<feature type="non-terminal residue" evidence="1">
    <location>
        <position position="1"/>
    </location>
</feature>
<dbReference type="Proteomes" id="UP000717696">
    <property type="component" value="Unassembled WGS sequence"/>
</dbReference>
<protein>
    <recommendedName>
        <fullName evidence="3">Alcohol dehydrogenase-like C-terminal domain-containing protein</fullName>
    </recommendedName>
</protein>
<dbReference type="OrthoDB" id="5407715at2759"/>
<accession>A0A9P9DTH9</accession>
<keyword evidence="2" id="KW-1185">Reference proteome</keyword>
<dbReference type="AlphaFoldDB" id="A0A9P9DTH9"/>
<gene>
    <name evidence="1" type="ORF">B0J13DRAFT_647065</name>
</gene>
<dbReference type="EMBL" id="JAGMUU010000024">
    <property type="protein sequence ID" value="KAH7124988.1"/>
    <property type="molecule type" value="Genomic_DNA"/>
</dbReference>
<evidence type="ECO:0008006" key="3">
    <source>
        <dbReference type="Google" id="ProtNLM"/>
    </source>
</evidence>
<dbReference type="Gene3D" id="3.40.50.720">
    <property type="entry name" value="NAD(P)-binding Rossmann-like Domain"/>
    <property type="match status" value="1"/>
</dbReference>
<proteinExistence type="predicted"/>
<evidence type="ECO:0000313" key="2">
    <source>
        <dbReference type="Proteomes" id="UP000717696"/>
    </source>
</evidence>
<name>A0A9P9DTH9_9HYPO</name>
<sequence length="162" mass="17372">RGRIVALATGYYSGTAAELVAQIGCRVIAPSRTAMKLDVMTRRHPRITAPETTGDVEKDTVAIQALSPNGAGAFFDVSPPVATASPHHLLTSFNALRSGARVIFLGSMGDLMDTRVEFVTLINMIEMDVVRLRAGAGHEVMDAGFAWEDWEKASAVAEKATR</sequence>
<comment type="caution">
    <text evidence="1">The sequence shown here is derived from an EMBL/GenBank/DDBJ whole genome shotgun (WGS) entry which is preliminary data.</text>
</comment>
<evidence type="ECO:0000313" key="1">
    <source>
        <dbReference type="EMBL" id="KAH7124988.1"/>
    </source>
</evidence>
<reference evidence="1" key="1">
    <citation type="journal article" date="2021" name="Nat. Commun.">
        <title>Genetic determinants of endophytism in the Arabidopsis root mycobiome.</title>
        <authorList>
            <person name="Mesny F."/>
            <person name="Miyauchi S."/>
            <person name="Thiergart T."/>
            <person name="Pickel B."/>
            <person name="Atanasova L."/>
            <person name="Karlsson M."/>
            <person name="Huettel B."/>
            <person name="Barry K.W."/>
            <person name="Haridas S."/>
            <person name="Chen C."/>
            <person name="Bauer D."/>
            <person name="Andreopoulos W."/>
            <person name="Pangilinan J."/>
            <person name="LaButti K."/>
            <person name="Riley R."/>
            <person name="Lipzen A."/>
            <person name="Clum A."/>
            <person name="Drula E."/>
            <person name="Henrissat B."/>
            <person name="Kohler A."/>
            <person name="Grigoriev I.V."/>
            <person name="Martin F.M."/>
            <person name="Hacquard S."/>
        </authorList>
    </citation>
    <scope>NUCLEOTIDE SEQUENCE</scope>
    <source>
        <strain evidence="1">MPI-CAGE-AT-0021</strain>
    </source>
</reference>